<dbReference type="Proteomes" id="UP000076837">
    <property type="component" value="Unassembled WGS sequence"/>
</dbReference>
<reference evidence="1 2" key="1">
    <citation type="journal article" date="2016" name="Sci. Rep.">
        <title>Draft genome sequencing and secretome analysis of fungal phytopathogen Ascochyta rabiei provides insight into the necrotrophic effector repertoire.</title>
        <authorList>
            <person name="Verma S."/>
            <person name="Gazara R.K."/>
            <person name="Nizam S."/>
            <person name="Parween S."/>
            <person name="Chattopadhyay D."/>
            <person name="Verma P.K."/>
        </authorList>
    </citation>
    <scope>NUCLEOTIDE SEQUENCE [LARGE SCALE GENOMIC DNA]</scope>
    <source>
        <strain evidence="1 2">ArDII</strain>
    </source>
</reference>
<comment type="caution">
    <text evidence="1">The sequence shown here is derived from an EMBL/GenBank/DDBJ whole genome shotgun (WGS) entry which is preliminary data.</text>
</comment>
<dbReference type="SUPFAM" id="SSF52540">
    <property type="entry name" value="P-loop containing nucleoside triphosphate hydrolases"/>
    <property type="match status" value="1"/>
</dbReference>
<evidence type="ECO:0000313" key="2">
    <source>
        <dbReference type="Proteomes" id="UP000076837"/>
    </source>
</evidence>
<evidence type="ECO:0000313" key="1">
    <source>
        <dbReference type="EMBL" id="KZM21160.1"/>
    </source>
</evidence>
<proteinExistence type="predicted"/>
<sequence>MMNFHTYRQLHSNNYAFKREYQPIENSHLTRMDPSVMGSDEPPSNPKIWAFPDTIPAYNLRSKEWIDLETDMIRDVSWNKLSSSHLAINNDSKERVRALITNHMAREQVTDIIESKGNGLIIILYGGPGTDKTFKAESVAEMAEKPLFRVTCGHIGTKPEDVEEYLEVGKFDEAFKSRIQLSLHYEKLDKGQRKKIWRNFLSRPQEMDKSPLKMLAEPGTRLLTEIAPVAIDFEHIDG</sequence>
<dbReference type="PANTHER" id="PTHR46411">
    <property type="entry name" value="FAMILY ATPASE, PUTATIVE-RELATED"/>
    <property type="match status" value="1"/>
</dbReference>
<dbReference type="Gene3D" id="3.40.50.300">
    <property type="entry name" value="P-loop containing nucleotide triphosphate hydrolases"/>
    <property type="match status" value="1"/>
</dbReference>
<dbReference type="AlphaFoldDB" id="A0A163AFL1"/>
<organism evidence="1 2">
    <name type="scientific">Didymella rabiei</name>
    <name type="common">Chickpea ascochyta blight fungus</name>
    <name type="synonym">Mycosphaerella rabiei</name>
    <dbReference type="NCBI Taxonomy" id="5454"/>
    <lineage>
        <taxon>Eukaryota</taxon>
        <taxon>Fungi</taxon>
        <taxon>Dikarya</taxon>
        <taxon>Ascomycota</taxon>
        <taxon>Pezizomycotina</taxon>
        <taxon>Dothideomycetes</taxon>
        <taxon>Pleosporomycetidae</taxon>
        <taxon>Pleosporales</taxon>
        <taxon>Pleosporineae</taxon>
        <taxon>Didymellaceae</taxon>
        <taxon>Ascochyta</taxon>
    </lineage>
</organism>
<dbReference type="STRING" id="5454.A0A163AFL1"/>
<dbReference type="InterPro" id="IPR027417">
    <property type="entry name" value="P-loop_NTPase"/>
</dbReference>
<dbReference type="OrthoDB" id="10042665at2759"/>
<gene>
    <name evidence="1" type="ORF">ST47_g7703</name>
</gene>
<dbReference type="PANTHER" id="PTHR46411:SF2">
    <property type="entry name" value="AAA+ ATPASE DOMAIN-CONTAINING PROTEIN"/>
    <property type="match status" value="1"/>
</dbReference>
<dbReference type="EMBL" id="JYNV01000255">
    <property type="protein sequence ID" value="KZM21160.1"/>
    <property type="molecule type" value="Genomic_DNA"/>
</dbReference>
<accession>A0A163AFL1</accession>
<name>A0A163AFL1_DIDRA</name>
<protein>
    <submittedName>
        <fullName evidence="1">Uncharacterized protein</fullName>
    </submittedName>
</protein>
<keyword evidence="2" id="KW-1185">Reference proteome</keyword>